<evidence type="ECO:0000259" key="2">
    <source>
        <dbReference type="PROSITE" id="PS50304"/>
    </source>
</evidence>
<feature type="compositionally biased region" description="Pro residues" evidence="1">
    <location>
        <begin position="153"/>
        <end position="175"/>
    </location>
</feature>
<dbReference type="VEuPathDB" id="FungiDB:SJAG_02915"/>
<dbReference type="JaponicusDB" id="SJAG_02915">
    <property type="gene designation" value="spf30"/>
</dbReference>
<evidence type="ECO:0000256" key="1">
    <source>
        <dbReference type="SAM" id="MobiDB-lite"/>
    </source>
</evidence>
<dbReference type="Pfam" id="PF18115">
    <property type="entry name" value="Tudor_3"/>
    <property type="match status" value="1"/>
</dbReference>
<feature type="region of interest" description="Disordered" evidence="1">
    <location>
        <begin position="240"/>
        <end position="274"/>
    </location>
</feature>
<dbReference type="CDD" id="cd20446">
    <property type="entry name" value="Tudor_SpSPF30-like"/>
    <property type="match status" value="1"/>
</dbReference>
<dbReference type="RefSeq" id="XP_002174099.1">
    <property type="nucleotide sequence ID" value="XM_002174063.1"/>
</dbReference>
<dbReference type="GeneID" id="7048597"/>
<dbReference type="HOGENOM" id="CLU_069491_1_0_1"/>
<accession>B6K1I5</accession>
<feature type="region of interest" description="Disordered" evidence="1">
    <location>
        <begin position="143"/>
        <end position="204"/>
    </location>
</feature>
<feature type="region of interest" description="Disordered" evidence="1">
    <location>
        <begin position="49"/>
        <end position="79"/>
    </location>
</feature>
<evidence type="ECO:0000313" key="5">
    <source>
        <dbReference type="Proteomes" id="UP000001744"/>
    </source>
</evidence>
<dbReference type="OMA" id="CMAVWSQ"/>
<dbReference type="EMBL" id="KE651166">
    <property type="protein sequence ID" value="EEB07806.1"/>
    <property type="molecule type" value="Genomic_DNA"/>
</dbReference>
<dbReference type="SUPFAM" id="SSF63748">
    <property type="entry name" value="Tudor/PWWP/MBT"/>
    <property type="match status" value="1"/>
</dbReference>
<reference evidence="3 5" key="1">
    <citation type="journal article" date="2011" name="Science">
        <title>Comparative functional genomics of the fission yeasts.</title>
        <authorList>
            <person name="Rhind N."/>
            <person name="Chen Z."/>
            <person name="Yassour M."/>
            <person name="Thompson D.A."/>
            <person name="Haas B.J."/>
            <person name="Habib N."/>
            <person name="Wapinski I."/>
            <person name="Roy S."/>
            <person name="Lin M.F."/>
            <person name="Heiman D.I."/>
            <person name="Young S.K."/>
            <person name="Furuya K."/>
            <person name="Guo Y."/>
            <person name="Pidoux A."/>
            <person name="Chen H.M."/>
            <person name="Robbertse B."/>
            <person name="Goldberg J.M."/>
            <person name="Aoki K."/>
            <person name="Bayne E.H."/>
            <person name="Berlin A.M."/>
            <person name="Desjardins C.A."/>
            <person name="Dobbs E."/>
            <person name="Dukaj L."/>
            <person name="Fan L."/>
            <person name="FitzGerald M.G."/>
            <person name="French C."/>
            <person name="Gujja S."/>
            <person name="Hansen K."/>
            <person name="Keifenheim D."/>
            <person name="Levin J.Z."/>
            <person name="Mosher R.A."/>
            <person name="Mueller C.A."/>
            <person name="Pfiffner J."/>
            <person name="Priest M."/>
            <person name="Russ C."/>
            <person name="Smialowska A."/>
            <person name="Swoboda P."/>
            <person name="Sykes S.M."/>
            <person name="Vaughn M."/>
            <person name="Vengrova S."/>
            <person name="Yoder R."/>
            <person name="Zeng Q."/>
            <person name="Allshire R."/>
            <person name="Baulcombe D."/>
            <person name="Birren B.W."/>
            <person name="Brown W."/>
            <person name="Ekwall K."/>
            <person name="Kellis M."/>
            <person name="Leatherwood J."/>
            <person name="Levin H."/>
            <person name="Margalit H."/>
            <person name="Martienssen R."/>
            <person name="Nieduszynski C.A."/>
            <person name="Spatafora J.W."/>
            <person name="Friedman N."/>
            <person name="Dalgaard J.Z."/>
            <person name="Baumann P."/>
            <person name="Niki H."/>
            <person name="Regev A."/>
            <person name="Nusbaum C."/>
        </authorList>
    </citation>
    <scope>NUCLEOTIDE SEQUENCE [LARGE SCALE GENOMIC DNA]</scope>
    <source>
        <strain evidence="5">yFS275 / FY16936</strain>
    </source>
</reference>
<proteinExistence type="predicted"/>
<feature type="compositionally biased region" description="Polar residues" evidence="1">
    <location>
        <begin position="182"/>
        <end position="193"/>
    </location>
</feature>
<dbReference type="OrthoDB" id="79171at2759"/>
<dbReference type="AlphaFoldDB" id="B6K1I5"/>
<dbReference type="Proteomes" id="UP000001744">
    <property type="component" value="Unassembled WGS sequence"/>
</dbReference>
<sequence>MDAEIEQYKVQLELVKHSLGKDPDNSELITLKDELEELIKLSDSLAKASDIVPSDETTETTEGRNEKEPSDQQPGKLLNAKPGDLLMARWLSGDKAYYPAKVIAVSGAREWKKYTVKFIDYPNTETVPIDCVKLLPESKKRNIEITQPRNLALPPPPPPPSKPVNMPPPPPPPSSAQPSAPYTTSNVASYTQKMQKHLKPKAALEASQNSWKQFAARGVKAGRVGKRKKIGETSIFRSPEGLNGRVGFMGSGRGTTKSAAREKHIYKASDDDYE</sequence>
<dbReference type="SMART" id="SM00333">
    <property type="entry name" value="TUDOR"/>
    <property type="match status" value="1"/>
</dbReference>
<dbReference type="PROSITE" id="PS50304">
    <property type="entry name" value="TUDOR"/>
    <property type="match status" value="1"/>
</dbReference>
<organism evidence="3 5">
    <name type="scientific">Schizosaccharomyces japonicus (strain yFS275 / FY16936)</name>
    <name type="common">Fission yeast</name>
    <dbReference type="NCBI Taxonomy" id="402676"/>
    <lineage>
        <taxon>Eukaryota</taxon>
        <taxon>Fungi</taxon>
        <taxon>Dikarya</taxon>
        <taxon>Ascomycota</taxon>
        <taxon>Taphrinomycotina</taxon>
        <taxon>Schizosaccharomycetes</taxon>
        <taxon>Schizosaccharomycetales</taxon>
        <taxon>Schizosaccharomycetaceae</taxon>
        <taxon>Schizosaccharomyces</taxon>
    </lineage>
</organism>
<dbReference type="eggNOG" id="KOG3026">
    <property type="taxonomic scope" value="Eukaryota"/>
</dbReference>
<dbReference type="STRING" id="402676.B6K1I5"/>
<feature type="compositionally biased region" description="Basic and acidic residues" evidence="1">
    <location>
        <begin position="259"/>
        <end position="274"/>
    </location>
</feature>
<dbReference type="Gene3D" id="2.30.30.140">
    <property type="match status" value="1"/>
</dbReference>
<keyword evidence="5" id="KW-1185">Reference proteome</keyword>
<gene>
    <name evidence="4" type="primary">spf30</name>
    <name evidence="3" type="ORF">SJAG_02915</name>
</gene>
<feature type="compositionally biased region" description="Basic and acidic residues" evidence="1">
    <location>
        <begin position="61"/>
        <end position="70"/>
    </location>
</feature>
<protein>
    <submittedName>
        <fullName evidence="3">Splicing factor Spf30</fullName>
    </submittedName>
</protein>
<dbReference type="InterPro" id="IPR041297">
    <property type="entry name" value="Crb2_Tudor"/>
</dbReference>
<evidence type="ECO:0000313" key="3">
    <source>
        <dbReference type="EMBL" id="EEB07806.1"/>
    </source>
</evidence>
<name>B6K1I5_SCHJY</name>
<evidence type="ECO:0000313" key="4">
    <source>
        <dbReference type="JaponicusDB" id="SJAG_02915"/>
    </source>
</evidence>
<dbReference type="InterPro" id="IPR002999">
    <property type="entry name" value="Tudor"/>
</dbReference>
<feature type="domain" description="Tudor" evidence="2">
    <location>
        <begin position="79"/>
        <end position="142"/>
    </location>
</feature>